<feature type="compositionally biased region" description="Low complexity" evidence="1">
    <location>
        <begin position="40"/>
        <end position="56"/>
    </location>
</feature>
<keyword evidence="2" id="KW-1133">Transmembrane helix</keyword>
<sequence length="293" mass="31777">MACILKGLNLLCTTSEWSEGFTVHGGNRPSNSTTAKSGRSRPSVVSSTMASSQSGSDQLATDREIRQADADANSTQTSSLTAILVGLISAISMFACFSIVLGCVLHRVKKRHHRQSSHYHPHDAHLHSHLHTNASYQHPMSASDQNHHSHFHSQQHLLRNETGYDAGILRPVNGVTNSQVAESWALMNGTGVFSGNRGNDLCVGAGPEGYLTTPNGDRAAMSCCPSKSLSVQSEESESNHRLNMCYGGNSKICRLNGDHSNNSIGYRDAEYHQNLISMSHDSSPHHSSELKFN</sequence>
<keyword evidence="4" id="KW-1185">Reference proteome</keyword>
<comment type="caution">
    <text evidence="3">The sequence shown here is derived from an EMBL/GenBank/DDBJ whole genome shotgun (WGS) entry which is preliminary data.</text>
</comment>
<accession>A0A448WSJ4</accession>
<dbReference type="AlphaFoldDB" id="A0A448WSJ4"/>
<dbReference type="Proteomes" id="UP000784294">
    <property type="component" value="Unassembled WGS sequence"/>
</dbReference>
<feature type="compositionally biased region" description="Polar residues" evidence="1">
    <location>
        <begin position="28"/>
        <end position="37"/>
    </location>
</feature>
<proteinExistence type="predicted"/>
<feature type="region of interest" description="Disordered" evidence="1">
    <location>
        <begin position="23"/>
        <end position="61"/>
    </location>
</feature>
<evidence type="ECO:0000313" key="4">
    <source>
        <dbReference type="Proteomes" id="UP000784294"/>
    </source>
</evidence>
<protein>
    <submittedName>
        <fullName evidence="3">Uncharacterized protein</fullName>
    </submittedName>
</protein>
<keyword evidence="2" id="KW-0472">Membrane</keyword>
<reference evidence="3" key="1">
    <citation type="submission" date="2018-11" db="EMBL/GenBank/DDBJ databases">
        <authorList>
            <consortium name="Pathogen Informatics"/>
        </authorList>
    </citation>
    <scope>NUCLEOTIDE SEQUENCE</scope>
</reference>
<evidence type="ECO:0000313" key="3">
    <source>
        <dbReference type="EMBL" id="VEL19160.1"/>
    </source>
</evidence>
<evidence type="ECO:0000256" key="2">
    <source>
        <dbReference type="SAM" id="Phobius"/>
    </source>
</evidence>
<keyword evidence="2" id="KW-0812">Transmembrane</keyword>
<organism evidence="3 4">
    <name type="scientific">Protopolystoma xenopodis</name>
    <dbReference type="NCBI Taxonomy" id="117903"/>
    <lineage>
        <taxon>Eukaryota</taxon>
        <taxon>Metazoa</taxon>
        <taxon>Spiralia</taxon>
        <taxon>Lophotrochozoa</taxon>
        <taxon>Platyhelminthes</taxon>
        <taxon>Monogenea</taxon>
        <taxon>Polyopisthocotylea</taxon>
        <taxon>Polystomatidea</taxon>
        <taxon>Polystomatidae</taxon>
        <taxon>Protopolystoma</taxon>
    </lineage>
</organism>
<name>A0A448WSJ4_9PLAT</name>
<evidence type="ECO:0000256" key="1">
    <source>
        <dbReference type="SAM" id="MobiDB-lite"/>
    </source>
</evidence>
<gene>
    <name evidence="3" type="ORF">PXEA_LOCUS12600</name>
</gene>
<dbReference type="EMBL" id="CAAALY010040370">
    <property type="protein sequence ID" value="VEL19160.1"/>
    <property type="molecule type" value="Genomic_DNA"/>
</dbReference>
<feature type="transmembrane region" description="Helical" evidence="2">
    <location>
        <begin position="82"/>
        <end position="105"/>
    </location>
</feature>